<feature type="transmembrane region" description="Helical" evidence="1">
    <location>
        <begin position="50"/>
        <end position="70"/>
    </location>
</feature>
<accession>A0ABW1ITG1</accession>
<comment type="caution">
    <text evidence="2">The sequence shown here is derived from an EMBL/GenBank/DDBJ whole genome shotgun (WGS) entry which is preliminary data.</text>
</comment>
<gene>
    <name evidence="2" type="ORF">ACFPXP_18220</name>
</gene>
<evidence type="ECO:0000313" key="3">
    <source>
        <dbReference type="Proteomes" id="UP001596250"/>
    </source>
</evidence>
<evidence type="ECO:0000313" key="2">
    <source>
        <dbReference type="EMBL" id="MFC5988343.1"/>
    </source>
</evidence>
<evidence type="ECO:0000256" key="1">
    <source>
        <dbReference type="SAM" id="Phobius"/>
    </source>
</evidence>
<keyword evidence="1" id="KW-0472">Membrane</keyword>
<dbReference type="EMBL" id="JBHSQV010000180">
    <property type="protein sequence ID" value="MFC5988343.1"/>
    <property type="molecule type" value="Genomic_DNA"/>
</dbReference>
<dbReference type="Proteomes" id="UP001596250">
    <property type="component" value="Unassembled WGS sequence"/>
</dbReference>
<name>A0ABW1ITG1_9BACL</name>
<sequence length="83" mass="10012">MRKRYIFPILFYGLLIMIGTIHFFEVYLTYSLETVEPMYSGTVSIHYTSNFVIFLMFCLINLLLYIVWGLKEKRSRESQRPMK</sequence>
<feature type="transmembrane region" description="Helical" evidence="1">
    <location>
        <begin position="9"/>
        <end position="30"/>
    </location>
</feature>
<organism evidence="2 3">
    <name type="scientific">Marinicrinis lubricantis</name>
    <dbReference type="NCBI Taxonomy" id="2086470"/>
    <lineage>
        <taxon>Bacteria</taxon>
        <taxon>Bacillati</taxon>
        <taxon>Bacillota</taxon>
        <taxon>Bacilli</taxon>
        <taxon>Bacillales</taxon>
        <taxon>Paenibacillaceae</taxon>
    </lineage>
</organism>
<keyword evidence="1" id="KW-0812">Transmembrane</keyword>
<keyword evidence="3" id="KW-1185">Reference proteome</keyword>
<protein>
    <submittedName>
        <fullName evidence="2">Uncharacterized protein</fullName>
    </submittedName>
</protein>
<proteinExistence type="predicted"/>
<dbReference type="RefSeq" id="WP_379895809.1">
    <property type="nucleotide sequence ID" value="NZ_CBCSCT010000016.1"/>
</dbReference>
<reference evidence="3" key="1">
    <citation type="journal article" date="2019" name="Int. J. Syst. Evol. Microbiol.">
        <title>The Global Catalogue of Microorganisms (GCM) 10K type strain sequencing project: providing services to taxonomists for standard genome sequencing and annotation.</title>
        <authorList>
            <consortium name="The Broad Institute Genomics Platform"/>
            <consortium name="The Broad Institute Genome Sequencing Center for Infectious Disease"/>
            <person name="Wu L."/>
            <person name="Ma J."/>
        </authorList>
    </citation>
    <scope>NUCLEOTIDE SEQUENCE [LARGE SCALE GENOMIC DNA]</scope>
    <source>
        <strain evidence="3">CCM 8749</strain>
    </source>
</reference>
<keyword evidence="1" id="KW-1133">Transmembrane helix</keyword>